<feature type="non-terminal residue" evidence="1">
    <location>
        <position position="40"/>
    </location>
</feature>
<accession>A0A383AQA9</accession>
<dbReference type="AlphaFoldDB" id="A0A383AQA9"/>
<evidence type="ECO:0000313" key="1">
    <source>
        <dbReference type="EMBL" id="SVE09385.1"/>
    </source>
</evidence>
<reference evidence="1" key="1">
    <citation type="submission" date="2018-05" db="EMBL/GenBank/DDBJ databases">
        <authorList>
            <person name="Lanie J.A."/>
            <person name="Ng W.-L."/>
            <person name="Kazmierczak K.M."/>
            <person name="Andrzejewski T.M."/>
            <person name="Davidsen T.M."/>
            <person name="Wayne K.J."/>
            <person name="Tettelin H."/>
            <person name="Glass J.I."/>
            <person name="Rusch D."/>
            <person name="Podicherti R."/>
            <person name="Tsui H.-C.T."/>
            <person name="Winkler M.E."/>
        </authorList>
    </citation>
    <scope>NUCLEOTIDE SEQUENCE</scope>
</reference>
<name>A0A383AQA9_9ZZZZ</name>
<sequence>MGLKLSRLFFLIASIIGFLETQAIAQATLTYEISIRPEAS</sequence>
<organism evidence="1">
    <name type="scientific">marine metagenome</name>
    <dbReference type="NCBI Taxonomy" id="408172"/>
    <lineage>
        <taxon>unclassified sequences</taxon>
        <taxon>metagenomes</taxon>
        <taxon>ecological metagenomes</taxon>
    </lineage>
</organism>
<proteinExistence type="predicted"/>
<gene>
    <name evidence="1" type="ORF">METZ01_LOCUS462239</name>
</gene>
<protein>
    <submittedName>
        <fullName evidence="1">Uncharacterized protein</fullName>
    </submittedName>
</protein>
<dbReference type="EMBL" id="UINC01193662">
    <property type="protein sequence ID" value="SVE09385.1"/>
    <property type="molecule type" value="Genomic_DNA"/>
</dbReference>